<dbReference type="AlphaFoldDB" id="A0A371HR27"/>
<keyword evidence="3" id="KW-1185">Reference proteome</keyword>
<feature type="non-terminal residue" evidence="2">
    <location>
        <position position="1"/>
    </location>
</feature>
<accession>A0A371HR27</accession>
<feature type="compositionally biased region" description="Basic and acidic residues" evidence="1">
    <location>
        <begin position="1"/>
        <end position="16"/>
    </location>
</feature>
<organism evidence="2 3">
    <name type="scientific">Mucuna pruriens</name>
    <name type="common">Velvet bean</name>
    <name type="synonym">Dolichos pruriens</name>
    <dbReference type="NCBI Taxonomy" id="157652"/>
    <lineage>
        <taxon>Eukaryota</taxon>
        <taxon>Viridiplantae</taxon>
        <taxon>Streptophyta</taxon>
        <taxon>Embryophyta</taxon>
        <taxon>Tracheophyta</taxon>
        <taxon>Spermatophyta</taxon>
        <taxon>Magnoliopsida</taxon>
        <taxon>eudicotyledons</taxon>
        <taxon>Gunneridae</taxon>
        <taxon>Pentapetalae</taxon>
        <taxon>rosids</taxon>
        <taxon>fabids</taxon>
        <taxon>Fabales</taxon>
        <taxon>Fabaceae</taxon>
        <taxon>Papilionoideae</taxon>
        <taxon>50 kb inversion clade</taxon>
        <taxon>NPAAA clade</taxon>
        <taxon>indigoferoid/millettioid clade</taxon>
        <taxon>Phaseoleae</taxon>
        <taxon>Mucuna</taxon>
    </lineage>
</organism>
<proteinExistence type="predicted"/>
<dbReference type="EMBL" id="QJKJ01001924">
    <property type="protein sequence ID" value="RDY05227.1"/>
    <property type="molecule type" value="Genomic_DNA"/>
</dbReference>
<sequence length="81" mass="9140">MGGKLRESHLKSEGKAHSSSNSYFAKNFQNPLSWSVMSLLKQGKMNVMVDAFSMRHALIAMLEKDMLGLDCIKELHEKTLI</sequence>
<evidence type="ECO:0000313" key="3">
    <source>
        <dbReference type="Proteomes" id="UP000257109"/>
    </source>
</evidence>
<reference evidence="2" key="1">
    <citation type="submission" date="2018-05" db="EMBL/GenBank/DDBJ databases">
        <title>Draft genome of Mucuna pruriens seed.</title>
        <authorList>
            <person name="Nnadi N.E."/>
            <person name="Vos R."/>
            <person name="Hasami M.H."/>
            <person name="Devisetty U.K."/>
            <person name="Aguiy J.C."/>
        </authorList>
    </citation>
    <scope>NUCLEOTIDE SEQUENCE [LARGE SCALE GENOMIC DNA]</scope>
    <source>
        <strain evidence="2">JCA_2017</strain>
    </source>
</reference>
<dbReference type="Proteomes" id="UP000257109">
    <property type="component" value="Unassembled WGS sequence"/>
</dbReference>
<evidence type="ECO:0000313" key="2">
    <source>
        <dbReference type="EMBL" id="RDY05227.1"/>
    </source>
</evidence>
<protein>
    <submittedName>
        <fullName evidence="2">Uncharacterized protein</fullName>
    </submittedName>
</protein>
<name>A0A371HR27_MUCPR</name>
<gene>
    <name evidence="2" type="ORF">CR513_10964</name>
</gene>
<feature type="region of interest" description="Disordered" evidence="1">
    <location>
        <begin position="1"/>
        <end position="22"/>
    </location>
</feature>
<comment type="caution">
    <text evidence="2">The sequence shown here is derived from an EMBL/GenBank/DDBJ whole genome shotgun (WGS) entry which is preliminary data.</text>
</comment>
<evidence type="ECO:0000256" key="1">
    <source>
        <dbReference type="SAM" id="MobiDB-lite"/>
    </source>
</evidence>